<dbReference type="RefSeq" id="WP_015049846.1">
    <property type="nucleotide sequence ID" value="NC_018870.1"/>
</dbReference>
<organism evidence="3 4">
    <name type="scientific">Thermacetogenium phaeum (strain ATCC BAA-254 / DSM 26808 / PB)</name>
    <dbReference type="NCBI Taxonomy" id="1089553"/>
    <lineage>
        <taxon>Bacteria</taxon>
        <taxon>Bacillati</taxon>
        <taxon>Bacillota</taxon>
        <taxon>Clostridia</taxon>
        <taxon>Thermoanaerobacterales</taxon>
        <taxon>Thermoanaerobacteraceae</taxon>
        <taxon>Thermacetogenium</taxon>
    </lineage>
</organism>
<dbReference type="NCBIfam" id="TIGR02518">
    <property type="entry name" value="EutH_ACDH"/>
    <property type="match status" value="1"/>
</dbReference>
<dbReference type="CDD" id="cd07122">
    <property type="entry name" value="ALDH_F20_ACDH"/>
    <property type="match status" value="1"/>
</dbReference>
<dbReference type="InterPro" id="IPR016161">
    <property type="entry name" value="Ald_DH/histidinol_DH"/>
</dbReference>
<dbReference type="Pfam" id="PF00171">
    <property type="entry name" value="Aldedh"/>
    <property type="match status" value="1"/>
</dbReference>
<dbReference type="eggNOG" id="COG1012">
    <property type="taxonomic scope" value="Bacteria"/>
</dbReference>
<dbReference type="EMBL" id="CP003732">
    <property type="protein sequence ID" value="AFV10929.1"/>
    <property type="molecule type" value="Genomic_DNA"/>
</dbReference>
<keyword evidence="4" id="KW-1185">Reference proteome</keyword>
<dbReference type="EC" id="1.1.1.1" evidence="3"/>
<dbReference type="InterPro" id="IPR016162">
    <property type="entry name" value="Ald_DH_N"/>
</dbReference>
<dbReference type="InterPro" id="IPR016163">
    <property type="entry name" value="Ald_DH_C"/>
</dbReference>
<accession>K4LS60</accession>
<dbReference type="PANTHER" id="PTHR11699">
    <property type="entry name" value="ALDEHYDE DEHYDROGENASE-RELATED"/>
    <property type="match status" value="1"/>
</dbReference>
<dbReference type="InterPro" id="IPR015590">
    <property type="entry name" value="Aldehyde_DH_dom"/>
</dbReference>
<dbReference type="STRING" id="1089553.Tph_c06970"/>
<evidence type="ECO:0000313" key="4">
    <source>
        <dbReference type="Proteomes" id="UP000000467"/>
    </source>
</evidence>
<dbReference type="Gene3D" id="3.40.309.10">
    <property type="entry name" value="Aldehyde Dehydrogenase, Chain A, domain 2"/>
    <property type="match status" value="1"/>
</dbReference>
<protein>
    <submittedName>
        <fullName evidence="3">Aldehyde-alcohol dehydrogenase AdhE</fullName>
        <ecNumber evidence="3">1.1.1.1</ecNumber>
        <ecNumber evidence="3">1.2.1.10</ecNumber>
    </submittedName>
</protein>
<dbReference type="SUPFAM" id="SSF53720">
    <property type="entry name" value="ALDH-like"/>
    <property type="match status" value="1"/>
</dbReference>
<dbReference type="Proteomes" id="UP000000467">
    <property type="component" value="Chromosome"/>
</dbReference>
<dbReference type="KEGG" id="tpz:Tph_c06970"/>
<sequence length="503" mass="53981">MGIDKDLISRQQARDLAKKASAAQKIWAQASQEEVDRVVEAAVKAGADAAQKLAEMAVEETCMGTVQDKVVKNLLATKILGDYIRDMRTVGVVNEDQEKKIVEIAEPVGTIAGITPTTNPTSTVLYKAIIALKSRNAIVFSPHPRAVRCSCEAARTVYEAAVKAGAPEGIIGCMDTPTMEGTRELMTYPDVSFILATGGTSLVHAAYSSGKPAIGVGPGNVPVYIERTADVEKAVRYIILSKTFDNGTVCASEQHVVTERVIEDVVVEALKENGAYFLDSSEKKKVEEVVVRNGGVNPKVVGQAATKIAEMAGIKVPVGTKVLIANLSQVGPHEPLSGEKLCPVLGFYTVDNWVEACELCISLLQYMGIGHTLAIHSQNEAVVMEFALKKPISRIVWNSPSTHGAVGLTTGLAPALTLSCGAMGGSSTADNVTPYHLLNIKRLCAGIKDPEELNFGSATGTLQRQDLEAIVREVLRRSPDKCLQEVESIVWETWKRLQESSVK</sequence>
<dbReference type="GO" id="GO:0004022">
    <property type="term" value="F:alcohol dehydrogenase (NAD+) activity"/>
    <property type="evidence" value="ECO:0007669"/>
    <property type="project" value="UniProtKB-EC"/>
</dbReference>
<reference evidence="3 4" key="1">
    <citation type="journal article" date="2012" name="BMC Genomics">
        <title>Genome-guided analysis of physiological and morphological traits of the fermentative acetate oxidizer Thermacetogenium phaeum.</title>
        <authorList>
            <person name="Oehler D."/>
            <person name="Poehlein A."/>
            <person name="Leimbach A."/>
            <person name="Muller N."/>
            <person name="Daniel R."/>
            <person name="Gottschalk G."/>
            <person name="Schink B."/>
        </authorList>
    </citation>
    <scope>NUCLEOTIDE SEQUENCE [LARGE SCALE GENOMIC DNA]</scope>
    <source>
        <strain evidence="4">ATCC BAA-254 / DSM 26808 / PB</strain>
    </source>
</reference>
<dbReference type="HOGENOM" id="CLU_028794_3_1_9"/>
<dbReference type="EC" id="1.2.1.10" evidence="3"/>
<proteinExistence type="predicted"/>
<evidence type="ECO:0000313" key="3">
    <source>
        <dbReference type="EMBL" id="AFV10929.1"/>
    </source>
</evidence>
<feature type="domain" description="Aldehyde dehydrogenase" evidence="2">
    <location>
        <begin position="9"/>
        <end position="273"/>
    </location>
</feature>
<name>K4LS60_THEPS</name>
<dbReference type="InterPro" id="IPR013357">
    <property type="entry name" value="Acetaldehyde_DH_acetylating"/>
</dbReference>
<evidence type="ECO:0000259" key="2">
    <source>
        <dbReference type="Pfam" id="PF00171"/>
    </source>
</evidence>
<dbReference type="OrthoDB" id="9804734at2"/>
<gene>
    <name evidence="3" type="primary">adhE</name>
    <name evidence="3" type="ordered locus">Tph_c06970</name>
</gene>
<keyword evidence="1 3" id="KW-0560">Oxidoreductase</keyword>
<evidence type="ECO:0000256" key="1">
    <source>
        <dbReference type="ARBA" id="ARBA00023002"/>
    </source>
</evidence>
<dbReference type="AlphaFoldDB" id="K4LS60"/>
<dbReference type="Gene3D" id="3.40.605.10">
    <property type="entry name" value="Aldehyde Dehydrogenase, Chain A, domain 1"/>
    <property type="match status" value="1"/>
</dbReference>
<dbReference type="GO" id="GO:0008774">
    <property type="term" value="F:acetaldehyde dehydrogenase (acetylating) activity"/>
    <property type="evidence" value="ECO:0007669"/>
    <property type="project" value="UniProtKB-EC"/>
</dbReference>